<reference evidence="7" key="1">
    <citation type="submission" date="2020-04" db="EMBL/GenBank/DDBJ databases">
        <title>Analysis of mating type loci in Filobasidium floriforme.</title>
        <authorList>
            <person name="Nowrousian M."/>
        </authorList>
    </citation>
    <scope>NUCLEOTIDE SEQUENCE</scope>
    <source>
        <strain evidence="7">CBS 6242</strain>
    </source>
</reference>
<feature type="transmembrane region" description="Helical" evidence="6">
    <location>
        <begin position="159"/>
        <end position="185"/>
    </location>
</feature>
<evidence type="ECO:0000313" key="8">
    <source>
        <dbReference type="Proteomes" id="UP000812966"/>
    </source>
</evidence>
<evidence type="ECO:0000256" key="3">
    <source>
        <dbReference type="ARBA" id="ARBA00022989"/>
    </source>
</evidence>
<proteinExistence type="predicted"/>
<dbReference type="AlphaFoldDB" id="A0A8K0JG65"/>
<name>A0A8K0JG65_9TREE</name>
<feature type="transmembrane region" description="Helical" evidence="6">
    <location>
        <begin position="594"/>
        <end position="615"/>
    </location>
</feature>
<accession>A0A8K0JG65</accession>
<organism evidence="7 8">
    <name type="scientific">Filobasidium floriforme</name>
    <dbReference type="NCBI Taxonomy" id="5210"/>
    <lineage>
        <taxon>Eukaryota</taxon>
        <taxon>Fungi</taxon>
        <taxon>Dikarya</taxon>
        <taxon>Basidiomycota</taxon>
        <taxon>Agaricomycotina</taxon>
        <taxon>Tremellomycetes</taxon>
        <taxon>Filobasidiales</taxon>
        <taxon>Filobasidiaceae</taxon>
        <taxon>Filobasidium</taxon>
    </lineage>
</organism>
<comment type="caution">
    <text evidence="7">The sequence shown here is derived from an EMBL/GenBank/DDBJ whole genome shotgun (WGS) entry which is preliminary data.</text>
</comment>
<gene>
    <name evidence="7" type="ORF">FFLO_07033</name>
</gene>
<dbReference type="GO" id="GO:0016020">
    <property type="term" value="C:membrane"/>
    <property type="evidence" value="ECO:0007669"/>
    <property type="project" value="UniProtKB-SubCell"/>
</dbReference>
<feature type="compositionally biased region" description="Polar residues" evidence="5">
    <location>
        <begin position="1"/>
        <end position="11"/>
    </location>
</feature>
<feature type="transmembrane region" description="Helical" evidence="6">
    <location>
        <begin position="298"/>
        <end position="320"/>
    </location>
</feature>
<keyword evidence="4 6" id="KW-0472">Membrane</keyword>
<dbReference type="GO" id="GO:0008521">
    <property type="term" value="F:acetyl-CoA transmembrane transporter activity"/>
    <property type="evidence" value="ECO:0007669"/>
    <property type="project" value="InterPro"/>
</dbReference>
<dbReference type="EMBL" id="JABELV010000321">
    <property type="protein sequence ID" value="KAG7527340.1"/>
    <property type="molecule type" value="Genomic_DNA"/>
</dbReference>
<dbReference type="Pfam" id="PF13000">
    <property type="entry name" value="Acatn"/>
    <property type="match status" value="3"/>
</dbReference>
<evidence type="ECO:0000256" key="4">
    <source>
        <dbReference type="ARBA" id="ARBA00023136"/>
    </source>
</evidence>
<dbReference type="InterPro" id="IPR004752">
    <property type="entry name" value="AmpG_permease/AT-1"/>
</dbReference>
<keyword evidence="2 6" id="KW-0812">Transmembrane</keyword>
<evidence type="ECO:0000256" key="2">
    <source>
        <dbReference type="ARBA" id="ARBA00022692"/>
    </source>
</evidence>
<dbReference type="PANTHER" id="PTHR12778">
    <property type="entry name" value="SOLUTE CARRIER FAMILY 33 ACETYL-COA TRANSPORTER -RELATED"/>
    <property type="match status" value="1"/>
</dbReference>
<feature type="transmembrane region" description="Helical" evidence="6">
    <location>
        <begin position="489"/>
        <end position="511"/>
    </location>
</feature>
<dbReference type="InterPro" id="IPR036259">
    <property type="entry name" value="MFS_trans_sf"/>
</dbReference>
<feature type="transmembrane region" description="Helical" evidence="6">
    <location>
        <begin position="228"/>
        <end position="247"/>
    </location>
</feature>
<evidence type="ECO:0000313" key="7">
    <source>
        <dbReference type="EMBL" id="KAG7527340.1"/>
    </source>
</evidence>
<comment type="subcellular location">
    <subcellularLocation>
        <location evidence="1">Membrane</location>
        <topology evidence="1">Multi-pass membrane protein</topology>
    </subcellularLocation>
</comment>
<keyword evidence="8" id="KW-1185">Reference proteome</keyword>
<dbReference type="GO" id="GO:0035348">
    <property type="term" value="P:acetyl-CoA transmembrane transport"/>
    <property type="evidence" value="ECO:0007669"/>
    <property type="project" value="InterPro"/>
</dbReference>
<feature type="region of interest" description="Disordered" evidence="5">
    <location>
        <begin position="1"/>
        <end position="53"/>
    </location>
</feature>
<evidence type="ECO:0008006" key="9">
    <source>
        <dbReference type="Google" id="ProtNLM"/>
    </source>
</evidence>
<dbReference type="InterPro" id="IPR024371">
    <property type="entry name" value="AcetylCoA_trans_1-like"/>
</dbReference>
<keyword evidence="3 6" id="KW-1133">Transmembrane helix</keyword>
<dbReference type="FunFam" id="1.20.1250.20:FF:000289">
    <property type="entry name" value="Acetyl-coenzyme A transporter 1"/>
    <property type="match status" value="1"/>
</dbReference>
<dbReference type="Proteomes" id="UP000812966">
    <property type="component" value="Unassembled WGS sequence"/>
</dbReference>
<evidence type="ECO:0000256" key="5">
    <source>
        <dbReference type="SAM" id="MobiDB-lite"/>
    </source>
</evidence>
<dbReference type="OrthoDB" id="6415790at2759"/>
<feature type="transmembrane region" description="Helical" evidence="6">
    <location>
        <begin position="259"/>
        <end position="278"/>
    </location>
</feature>
<evidence type="ECO:0000256" key="6">
    <source>
        <dbReference type="SAM" id="Phobius"/>
    </source>
</evidence>
<feature type="transmembrane region" description="Helical" evidence="6">
    <location>
        <begin position="341"/>
        <end position="359"/>
    </location>
</feature>
<feature type="region of interest" description="Disordered" evidence="5">
    <location>
        <begin position="78"/>
        <end position="113"/>
    </location>
</feature>
<evidence type="ECO:0000256" key="1">
    <source>
        <dbReference type="ARBA" id="ARBA00004141"/>
    </source>
</evidence>
<feature type="transmembrane region" description="Helical" evidence="6">
    <location>
        <begin position="460"/>
        <end position="477"/>
    </location>
</feature>
<dbReference type="SUPFAM" id="SSF103473">
    <property type="entry name" value="MFS general substrate transporter"/>
    <property type="match status" value="1"/>
</dbReference>
<dbReference type="PANTHER" id="PTHR12778:SF9">
    <property type="entry name" value="ACETYL-COENZYME A TRANSPORTER 1"/>
    <property type="match status" value="1"/>
</dbReference>
<protein>
    <recommendedName>
        <fullName evidence="9">Acetyl-coenzyme A transporter 1</fullName>
    </recommendedName>
</protein>
<sequence>MLPRPSESSVRPRNLQDPLAYLEQGLPLDDGHNTHYRPRPQSQLYHDSKGAHDREMYEKTHIRQRSGYLSPTLGTFPLPGGGPAGNEDAGTRQRKTAARADQPINDTANSEGTAGLGGLGLGLGLETRREKDGQVVFEKPRQESDQAESAGLTGKDKKAFILLVMLCKLQGIPIGLTFGTIPFLLKPHVSYSQLALFSLSSWPYSLKLLYSPIVDAWFWNRLGRRKSWIVPVQIVLAVTMWIVGGRVQGWIDAEEIDVHFLTFIFVMFIFFAATQDIAVDGWALTLLSGPNLSYASTAQTIGLTIGSTLSNTVFLALNSVEFSNTWLRRVPSIEPAITLEGYLKFWAGVYLVFTLWLAFGKKEEPTSDDDPDLDVRKVYTVMGSILKLKNIQSFLAVHLVAKFGFQALESSAYKFMEKGLRNEDFAAIHLLNTPFELLGASVAAKWSRGDQPLSAWQQAFWPRYAIAAMVMVLFYVFPEGHVGPGYMGAFIAITLMGSFASTVQFVGVTAFHTQIADPLIGGTYMTLLNTVTNLGGTWPKPVVLKGIDYFSRSSCRIKEESGVISLRAAECISDHGRAICAQEGGVCVTERDGYYAMSMICIAVGVILLVTFVLPTTRRLQNLPMSAWRVKIPT</sequence>